<dbReference type="InterPro" id="IPR050502">
    <property type="entry name" value="Euk_RNA-bind_prot"/>
</dbReference>
<evidence type="ECO:0000313" key="5">
    <source>
        <dbReference type="EMBL" id="KAL1606502.1"/>
    </source>
</evidence>
<dbReference type="EMBL" id="JAKJXO020000004">
    <property type="protein sequence ID" value="KAL1606502.1"/>
    <property type="molecule type" value="Genomic_DNA"/>
</dbReference>
<evidence type="ECO:0000313" key="6">
    <source>
        <dbReference type="Proteomes" id="UP001521785"/>
    </source>
</evidence>
<dbReference type="SMART" id="SM00360">
    <property type="entry name" value="RRM"/>
    <property type="match status" value="2"/>
</dbReference>
<evidence type="ECO:0000256" key="3">
    <source>
        <dbReference type="SAM" id="MobiDB-lite"/>
    </source>
</evidence>
<feature type="region of interest" description="Disordered" evidence="3">
    <location>
        <begin position="310"/>
        <end position="330"/>
    </location>
</feature>
<dbReference type="CDD" id="cd00590">
    <property type="entry name" value="RRM_SF"/>
    <property type="match status" value="1"/>
</dbReference>
<gene>
    <name evidence="5" type="ORF">SLS60_003907</name>
</gene>
<dbReference type="PANTHER" id="PTHR48025">
    <property type="entry name" value="OS02G0815200 PROTEIN"/>
    <property type="match status" value="1"/>
</dbReference>
<keyword evidence="6" id="KW-1185">Reference proteome</keyword>
<dbReference type="Pfam" id="PF00076">
    <property type="entry name" value="RRM_1"/>
    <property type="match status" value="1"/>
</dbReference>
<reference evidence="5 6" key="1">
    <citation type="submission" date="2024-02" db="EMBL/GenBank/DDBJ databases">
        <title>De novo assembly and annotation of 12 fungi associated with fruit tree decline syndrome in Ontario, Canada.</title>
        <authorList>
            <person name="Sulman M."/>
            <person name="Ellouze W."/>
            <person name="Ilyukhin E."/>
        </authorList>
    </citation>
    <scope>NUCLEOTIDE SEQUENCE [LARGE SCALE GENOMIC DNA]</scope>
    <source>
        <strain evidence="5 6">M42-189</strain>
    </source>
</reference>
<dbReference type="PROSITE" id="PS50102">
    <property type="entry name" value="RRM"/>
    <property type="match status" value="1"/>
</dbReference>
<keyword evidence="1 2" id="KW-0694">RNA-binding</keyword>
<sequence length="445" mass="48688">MSSTVASSNTLVRVSNLSPGTDPIVFYNDILHPDMQDSVIEIELVLGPIYGYVLQKTSTLYVLMDSRDSAQRAVQELDGLKYGKSHIYMPMTLEIVPVTEAPGTAALKRLSDFFAVQKSMPSTKTVRFDNMPYAHKSKLVTELFDDAHFSSSSPSFMYDDDEDDSEMSSGDYIKYIHDGGDSILVRFADVHSATCMVSMYNGTYFKNETMYATCVEDKELDGLMVGREQNIADGNTAKLFIGAVKPGASAQDVRKMFAPHVPKDIQMQPGKNFAFVFMYKDAAAKFMATNPNGKKYGGWNYRVKYANDKKGGKGKSAPAAPAPEFKATPASGPIDTETFGGYSNLPVKAEVSVKKVALPKPAPAPIQGPVKVRVNGLAYAATEEHVRNVFKNAKFQVEVVVVNNSIASDIHAIVKLANHAEAERACSVLNGRKILKRKIEVVKSS</sequence>
<accession>A0ABR3RQ45</accession>
<organism evidence="5 6">
    <name type="scientific">Paraconiothyrium brasiliense</name>
    <dbReference type="NCBI Taxonomy" id="300254"/>
    <lineage>
        <taxon>Eukaryota</taxon>
        <taxon>Fungi</taxon>
        <taxon>Dikarya</taxon>
        <taxon>Ascomycota</taxon>
        <taxon>Pezizomycotina</taxon>
        <taxon>Dothideomycetes</taxon>
        <taxon>Pleosporomycetidae</taxon>
        <taxon>Pleosporales</taxon>
        <taxon>Massarineae</taxon>
        <taxon>Didymosphaeriaceae</taxon>
        <taxon>Paraconiothyrium</taxon>
    </lineage>
</organism>
<feature type="domain" description="RRM" evidence="4">
    <location>
        <begin position="370"/>
        <end position="445"/>
    </location>
</feature>
<name>A0ABR3RQ45_9PLEO</name>
<evidence type="ECO:0000256" key="1">
    <source>
        <dbReference type="ARBA" id="ARBA00022884"/>
    </source>
</evidence>
<dbReference type="Gene3D" id="3.30.70.330">
    <property type="match status" value="2"/>
</dbReference>
<dbReference type="SUPFAM" id="SSF54928">
    <property type="entry name" value="RNA-binding domain, RBD"/>
    <property type="match status" value="2"/>
</dbReference>
<dbReference type="InterPro" id="IPR012677">
    <property type="entry name" value="Nucleotide-bd_a/b_plait_sf"/>
</dbReference>
<proteinExistence type="predicted"/>
<evidence type="ECO:0000256" key="2">
    <source>
        <dbReference type="PROSITE-ProRule" id="PRU00176"/>
    </source>
</evidence>
<evidence type="ECO:0000259" key="4">
    <source>
        <dbReference type="PROSITE" id="PS50102"/>
    </source>
</evidence>
<dbReference type="PANTHER" id="PTHR48025:SF1">
    <property type="entry name" value="RRM DOMAIN-CONTAINING PROTEIN"/>
    <property type="match status" value="1"/>
</dbReference>
<dbReference type="InterPro" id="IPR000504">
    <property type="entry name" value="RRM_dom"/>
</dbReference>
<dbReference type="InterPro" id="IPR035979">
    <property type="entry name" value="RBD_domain_sf"/>
</dbReference>
<comment type="caution">
    <text evidence="5">The sequence shown here is derived from an EMBL/GenBank/DDBJ whole genome shotgun (WGS) entry which is preliminary data.</text>
</comment>
<dbReference type="Proteomes" id="UP001521785">
    <property type="component" value="Unassembled WGS sequence"/>
</dbReference>
<protein>
    <recommendedName>
        <fullName evidence="4">RRM domain-containing protein</fullName>
    </recommendedName>
</protein>